<feature type="compositionally biased region" description="Basic and acidic residues" evidence="1">
    <location>
        <begin position="334"/>
        <end position="349"/>
    </location>
</feature>
<organism evidence="3 4">
    <name type="scientific">Desmophyllum pertusum</name>
    <dbReference type="NCBI Taxonomy" id="174260"/>
    <lineage>
        <taxon>Eukaryota</taxon>
        <taxon>Metazoa</taxon>
        <taxon>Cnidaria</taxon>
        <taxon>Anthozoa</taxon>
        <taxon>Hexacorallia</taxon>
        <taxon>Scleractinia</taxon>
        <taxon>Caryophylliina</taxon>
        <taxon>Caryophylliidae</taxon>
        <taxon>Desmophyllum</taxon>
    </lineage>
</organism>
<protein>
    <submittedName>
        <fullName evidence="3">Positive regulation of delayed rectifier potassium channel</fullName>
    </submittedName>
</protein>
<evidence type="ECO:0000313" key="4">
    <source>
        <dbReference type="Proteomes" id="UP001163046"/>
    </source>
</evidence>
<evidence type="ECO:0000259" key="2">
    <source>
        <dbReference type="Pfam" id="PF10469"/>
    </source>
</evidence>
<dbReference type="InterPro" id="IPR019510">
    <property type="entry name" value="AKAP7-like_phosphoesterase"/>
</dbReference>
<dbReference type="InterPro" id="IPR009097">
    <property type="entry name" value="Cyclic_Pdiesterase"/>
</dbReference>
<dbReference type="PANTHER" id="PTHR15934:SF2">
    <property type="entry name" value="A-KINASE ANCHOR PROTEIN 7-LIKE PHOSPHOESTERASE DOMAIN-CONTAINING PROTEIN"/>
    <property type="match status" value="1"/>
</dbReference>
<feature type="compositionally biased region" description="Polar residues" evidence="1">
    <location>
        <begin position="39"/>
        <end position="49"/>
    </location>
</feature>
<accession>A0A9W9YQY9</accession>
<keyword evidence="3" id="KW-0406">Ion transport</keyword>
<reference evidence="3" key="1">
    <citation type="submission" date="2023-01" db="EMBL/GenBank/DDBJ databases">
        <title>Genome assembly of the deep-sea coral Lophelia pertusa.</title>
        <authorList>
            <person name="Herrera S."/>
            <person name="Cordes E."/>
        </authorList>
    </citation>
    <scope>NUCLEOTIDE SEQUENCE</scope>
    <source>
        <strain evidence="3">USNM1676648</strain>
        <tissue evidence="3">Polyp</tissue>
    </source>
</reference>
<feature type="compositionally biased region" description="Basic and acidic residues" evidence="1">
    <location>
        <begin position="16"/>
        <end position="38"/>
    </location>
</feature>
<sequence length="406" mass="45513">MNKASGFEFNTENVESSEKDLQAAERVSDVTMDVRDVNQTDTPANQTRLETLLAKQRKEERRKRKQRLHALSGGGNTVAGTSADKDGRLSPEGKKKPERIIPNYFLAIRVSNPQIHSGIKIVQDSITTQNKKLQPAFIPLATLHVTLMVLHLEDAEQIQKAIEVLNQCKTRLEPILNNSALTLTFSGLGHFGHQVLYVKLSGEEGMEVLQSVENTVREIFTDEGIPSTDSREFNPHLTVMKLSRNPKLRRKGIKKIPEESYASWVDMSFGEEPVNAIHLCSMSEKDKDGFYKCVATVRFDDAANCNEPPPPELMTTNDIKVQDDKLEDISMEQKQEMNTRTAPGDKETAAGDTGKNVLENASCDEDLSKELVTWTVDEKMEDTAVNKQSAELQDDSDRNERKTDPQ</sequence>
<feature type="region of interest" description="Disordered" evidence="1">
    <location>
        <begin position="334"/>
        <end position="364"/>
    </location>
</feature>
<keyword evidence="4" id="KW-1185">Reference proteome</keyword>
<dbReference type="OrthoDB" id="277832at2759"/>
<dbReference type="InterPro" id="IPR052641">
    <property type="entry name" value="AKAP7_isoform_gamma"/>
</dbReference>
<feature type="domain" description="A-kinase anchor protein 7-like phosphoesterase" evidence="2">
    <location>
        <begin position="102"/>
        <end position="299"/>
    </location>
</feature>
<dbReference type="GO" id="GO:0010738">
    <property type="term" value="P:regulation of protein kinase A signaling"/>
    <property type="evidence" value="ECO:0007669"/>
    <property type="project" value="TreeGrafter"/>
</dbReference>
<name>A0A9W9YQY9_9CNID</name>
<keyword evidence="3" id="KW-0813">Transport</keyword>
<feature type="compositionally biased region" description="Basic and acidic residues" evidence="1">
    <location>
        <begin position="83"/>
        <end position="96"/>
    </location>
</feature>
<dbReference type="SUPFAM" id="SSF55144">
    <property type="entry name" value="LigT-like"/>
    <property type="match status" value="1"/>
</dbReference>
<dbReference type="EMBL" id="MU827306">
    <property type="protein sequence ID" value="KAJ7363358.1"/>
    <property type="molecule type" value="Genomic_DNA"/>
</dbReference>
<dbReference type="GO" id="GO:0034237">
    <property type="term" value="F:protein kinase A regulatory subunit binding"/>
    <property type="evidence" value="ECO:0007669"/>
    <property type="project" value="TreeGrafter"/>
</dbReference>
<dbReference type="Gene3D" id="3.90.1140.10">
    <property type="entry name" value="Cyclic phosphodiesterase"/>
    <property type="match status" value="1"/>
</dbReference>
<dbReference type="Pfam" id="PF10469">
    <property type="entry name" value="AKAP7_NLS"/>
    <property type="match status" value="1"/>
</dbReference>
<dbReference type="GO" id="GO:0034220">
    <property type="term" value="P:monoatomic ion transmembrane transport"/>
    <property type="evidence" value="ECO:0007669"/>
    <property type="project" value="UniProtKB-KW"/>
</dbReference>
<evidence type="ECO:0000256" key="1">
    <source>
        <dbReference type="SAM" id="MobiDB-lite"/>
    </source>
</evidence>
<dbReference type="FunFam" id="3.90.1140.10:FF:000011">
    <property type="entry name" value="AKAP7 2'5' RNA ligase-like domain containing protein"/>
    <property type="match status" value="1"/>
</dbReference>
<proteinExistence type="predicted"/>
<gene>
    <name evidence="3" type="primary">akap7</name>
    <name evidence="3" type="ORF">OS493_011646</name>
</gene>
<dbReference type="AlphaFoldDB" id="A0A9W9YQY9"/>
<feature type="region of interest" description="Disordered" evidence="1">
    <location>
        <begin position="1"/>
        <end position="96"/>
    </location>
</feature>
<comment type="caution">
    <text evidence="3">The sequence shown here is derived from an EMBL/GenBank/DDBJ whole genome shotgun (WGS) entry which is preliminary data.</text>
</comment>
<dbReference type="Proteomes" id="UP001163046">
    <property type="component" value="Unassembled WGS sequence"/>
</dbReference>
<dbReference type="GO" id="GO:0005829">
    <property type="term" value="C:cytosol"/>
    <property type="evidence" value="ECO:0007669"/>
    <property type="project" value="TreeGrafter"/>
</dbReference>
<feature type="region of interest" description="Disordered" evidence="1">
    <location>
        <begin position="381"/>
        <end position="406"/>
    </location>
</feature>
<dbReference type="PANTHER" id="PTHR15934">
    <property type="entry name" value="RNA 2',3'-CYCLIC PHOSPHODIESTERASE"/>
    <property type="match status" value="1"/>
</dbReference>
<evidence type="ECO:0000313" key="3">
    <source>
        <dbReference type="EMBL" id="KAJ7363358.1"/>
    </source>
</evidence>
<keyword evidence="3" id="KW-0407">Ion channel</keyword>
<feature type="compositionally biased region" description="Basic and acidic residues" evidence="1">
    <location>
        <begin position="395"/>
        <end position="406"/>
    </location>
</feature>